<reference evidence="2" key="1">
    <citation type="submission" date="2013-03" db="EMBL/GenBank/DDBJ databases">
        <title>The Genome Sequence of Anopheles minimus MINIMUS1.</title>
        <authorList>
            <consortium name="The Broad Institute Genomics Platform"/>
            <person name="Neafsey D.E."/>
            <person name="Walton C."/>
            <person name="Walker B."/>
            <person name="Young S.K."/>
            <person name="Zeng Q."/>
            <person name="Gargeya S."/>
            <person name="Fitzgerald M."/>
            <person name="Haas B."/>
            <person name="Abouelleil A."/>
            <person name="Allen A.W."/>
            <person name="Alvarado L."/>
            <person name="Arachchi H.M."/>
            <person name="Berlin A.M."/>
            <person name="Chapman S.B."/>
            <person name="Gainer-Dewar J."/>
            <person name="Goldberg J."/>
            <person name="Griggs A."/>
            <person name="Gujja S."/>
            <person name="Hansen M."/>
            <person name="Howarth C."/>
            <person name="Imamovic A."/>
            <person name="Ireland A."/>
            <person name="Larimer J."/>
            <person name="McCowan C."/>
            <person name="Murphy C."/>
            <person name="Pearson M."/>
            <person name="Poon T.W."/>
            <person name="Priest M."/>
            <person name="Roberts A."/>
            <person name="Saif S."/>
            <person name="Shea T."/>
            <person name="Sisk P."/>
            <person name="Sykes S."/>
            <person name="Wortman J."/>
            <person name="Nusbaum C."/>
            <person name="Birren B."/>
        </authorList>
    </citation>
    <scope>NUCLEOTIDE SEQUENCE [LARGE SCALE GENOMIC DNA]</scope>
    <source>
        <strain evidence="2">MINIMUS1</strain>
    </source>
</reference>
<accession>A0A182VQF2</accession>
<keyword evidence="2" id="KW-1185">Reference proteome</keyword>
<name>A0A182VQF2_9DIPT</name>
<protein>
    <submittedName>
        <fullName evidence="1">Uncharacterized protein</fullName>
    </submittedName>
</protein>
<dbReference type="EnsemblMetazoa" id="AMIN000281-RA">
    <property type="protein sequence ID" value="AMIN000281-PA"/>
    <property type="gene ID" value="AMIN000281"/>
</dbReference>
<dbReference type="Proteomes" id="UP000075920">
    <property type="component" value="Unassembled WGS sequence"/>
</dbReference>
<reference evidence="1" key="2">
    <citation type="submission" date="2020-05" db="UniProtKB">
        <authorList>
            <consortium name="EnsemblMetazoa"/>
        </authorList>
    </citation>
    <scope>IDENTIFICATION</scope>
    <source>
        <strain evidence="1">MINIMUS1</strain>
    </source>
</reference>
<sequence length="134" mass="15376">MRVHSKSSPSVILQFLPFSRRFPIFQLSVGVEDGVLAAYNTDFELQFEHKLKYILGYCRVIVKQEKGKKNSDFLIPKAATTRPQPITIANDNVAEIFGPEFGLVYLLKNPHDPLLHIHFYECEKYEQVSFVAVC</sequence>
<dbReference type="VEuPathDB" id="VectorBase:AMIN000281"/>
<dbReference type="AlphaFoldDB" id="A0A182VQF2"/>
<proteinExistence type="predicted"/>
<organism evidence="1 2">
    <name type="scientific">Anopheles minimus</name>
    <dbReference type="NCBI Taxonomy" id="112268"/>
    <lineage>
        <taxon>Eukaryota</taxon>
        <taxon>Metazoa</taxon>
        <taxon>Ecdysozoa</taxon>
        <taxon>Arthropoda</taxon>
        <taxon>Hexapoda</taxon>
        <taxon>Insecta</taxon>
        <taxon>Pterygota</taxon>
        <taxon>Neoptera</taxon>
        <taxon>Endopterygota</taxon>
        <taxon>Diptera</taxon>
        <taxon>Nematocera</taxon>
        <taxon>Culicoidea</taxon>
        <taxon>Culicidae</taxon>
        <taxon>Anophelinae</taxon>
        <taxon>Anopheles</taxon>
    </lineage>
</organism>
<evidence type="ECO:0000313" key="1">
    <source>
        <dbReference type="EnsemblMetazoa" id="AMIN000281-PA"/>
    </source>
</evidence>
<evidence type="ECO:0000313" key="2">
    <source>
        <dbReference type="Proteomes" id="UP000075920"/>
    </source>
</evidence>
<dbReference type="STRING" id="112268.A0A182VQF2"/>